<evidence type="ECO:0000313" key="3">
    <source>
        <dbReference type="Proteomes" id="UP000182375"/>
    </source>
</evidence>
<dbReference type="EMBL" id="FNTD01000004">
    <property type="protein sequence ID" value="SED90129.1"/>
    <property type="molecule type" value="Genomic_DNA"/>
</dbReference>
<protein>
    <submittedName>
        <fullName evidence="2">Uncharacterized protein</fullName>
    </submittedName>
</protein>
<feature type="region of interest" description="Disordered" evidence="1">
    <location>
        <begin position="1"/>
        <end position="33"/>
    </location>
</feature>
<sequence length="62" mass="6803">MPLTEEQSASAALRGRRRRNQDHARGLSARVPPHAAARWAARLREWGMSAQDIADRAGPACP</sequence>
<dbReference type="Proteomes" id="UP000182375">
    <property type="component" value="Unassembled WGS sequence"/>
</dbReference>
<gene>
    <name evidence="2" type="ORF">SAMN04490357_6250</name>
</gene>
<evidence type="ECO:0000313" key="2">
    <source>
        <dbReference type="EMBL" id="SED90129.1"/>
    </source>
</evidence>
<organism evidence="2 3">
    <name type="scientific">Streptomyces misionensis</name>
    <dbReference type="NCBI Taxonomy" id="67331"/>
    <lineage>
        <taxon>Bacteria</taxon>
        <taxon>Bacillati</taxon>
        <taxon>Actinomycetota</taxon>
        <taxon>Actinomycetes</taxon>
        <taxon>Kitasatosporales</taxon>
        <taxon>Streptomycetaceae</taxon>
        <taxon>Streptomyces</taxon>
    </lineage>
</organism>
<name>A0A1H5EGA1_9ACTN</name>
<evidence type="ECO:0000256" key="1">
    <source>
        <dbReference type="SAM" id="MobiDB-lite"/>
    </source>
</evidence>
<dbReference type="AlphaFoldDB" id="A0A1H5EGA1"/>
<accession>A0A1H5EGA1</accession>
<feature type="compositionally biased region" description="Polar residues" evidence="1">
    <location>
        <begin position="1"/>
        <end position="10"/>
    </location>
</feature>
<reference evidence="2 3" key="1">
    <citation type="submission" date="2016-10" db="EMBL/GenBank/DDBJ databases">
        <authorList>
            <person name="de Groot N.N."/>
        </authorList>
    </citation>
    <scope>NUCLEOTIDE SEQUENCE [LARGE SCALE GENOMIC DNA]</scope>
    <source>
        <strain evidence="2 3">DSM 40306</strain>
    </source>
</reference>
<proteinExistence type="predicted"/>